<evidence type="ECO:0000256" key="1">
    <source>
        <dbReference type="SAM" id="MobiDB-lite"/>
    </source>
</evidence>
<sequence>MISSSGARLSKEGSAMFYRPVYEHNQSTLSADSGYIHEDELKKQFFEAFGNVVITQPSGTVIYSDKLHYDATTQLATLTGNVRMVDDQAVLTTNYLTYNLKTKYGTYSTGGRIVNQGDTITSKNAYYFENTKDAYFRKDVVVRTVDVKIYTDSMRYNSIERITYFYGPTNIKGNEGENLYTERGNYSTENGIAKFSLNNLYTEGSRFLKSDSLYFERQEGIGKAYNNVVFVDTLDKFYAYGGYGEYNEKDESITMTDKPLIISVVKEEKDSLQSDSIAAPLSVETDSLALNGDSLVVQRDTLAANRTALQDSSLQYRDSTGVRPNSVDSIYMTADTLYSKMIPRSEYFPLNLNLSRDGGQLLDEEEDDYSSFDITPPDESGETFQDSTAAQVQPDSLARPDSTQAAGSLLKDSTANLKAVDSVAINLLDKTSPIQIPIDTAKGFEKRIERDLAADSVLRQGAIIPQGHESDSLFLDALTQAQRSDTVKEQSQPTDTVKTRIIKAYYNVRMYKSNLQAVADSMYYGEQDSMFRFMGSPMIWSDGSQISADTIYMQIKNQQMDNALLTSNAFMVNAVLDSVKYNQLKGRKITAFFNNNQMEYLYVDGNAENLIFSSDDKKRIITEMFHDRSSRIKIKMENQEIIDYVSIQKVDQKVYPFSQVNQDNEILPGFIWRPQDRPTSKEDLLNRKRQKESSADTPPETPANQGLPDEGTPDEELQKAGEQPEGLLEEAEESATQRIERQEEEITEEAEESQQKKVNKEETEEASEEETKESEESQSTNSENNPQKDF</sequence>
<dbReference type="AlphaFoldDB" id="A0A9D1W7M9"/>
<comment type="caution">
    <text evidence="3">The sequence shown here is derived from an EMBL/GenBank/DDBJ whole genome shotgun (WGS) entry which is preliminary data.</text>
</comment>
<protein>
    <recommendedName>
        <fullName evidence="2">Organic solvent tolerance-like N-terminal domain-containing protein</fullName>
    </recommendedName>
</protein>
<feature type="region of interest" description="Disordered" evidence="1">
    <location>
        <begin position="670"/>
        <end position="790"/>
    </location>
</feature>
<feature type="compositionally biased region" description="Basic and acidic residues" evidence="1">
    <location>
        <begin position="674"/>
        <end position="694"/>
    </location>
</feature>
<feature type="region of interest" description="Disordered" evidence="1">
    <location>
        <begin position="366"/>
        <end position="404"/>
    </location>
</feature>
<dbReference type="Gene3D" id="2.60.450.10">
    <property type="entry name" value="Lipopolysaccharide (LPS) transport protein A like domain"/>
    <property type="match status" value="3"/>
</dbReference>
<feature type="compositionally biased region" description="Polar residues" evidence="1">
    <location>
        <begin position="382"/>
        <end position="394"/>
    </location>
</feature>
<dbReference type="Proteomes" id="UP000824156">
    <property type="component" value="Unassembled WGS sequence"/>
</dbReference>
<reference evidence="3" key="1">
    <citation type="journal article" date="2021" name="PeerJ">
        <title>Extensive microbial diversity within the chicken gut microbiome revealed by metagenomics and culture.</title>
        <authorList>
            <person name="Gilroy R."/>
            <person name="Ravi A."/>
            <person name="Getino M."/>
            <person name="Pursley I."/>
            <person name="Horton D.L."/>
            <person name="Alikhan N.F."/>
            <person name="Baker D."/>
            <person name="Gharbi K."/>
            <person name="Hall N."/>
            <person name="Watson M."/>
            <person name="Adriaenssens E.M."/>
            <person name="Foster-Nyarko E."/>
            <person name="Jarju S."/>
            <person name="Secka A."/>
            <person name="Antonio M."/>
            <person name="Oren A."/>
            <person name="Chaudhuri R.R."/>
            <person name="La Ragione R."/>
            <person name="Hildebrand F."/>
            <person name="Pallen M.J."/>
        </authorList>
    </citation>
    <scope>NUCLEOTIDE SEQUENCE</scope>
    <source>
        <strain evidence="3">1719</strain>
    </source>
</reference>
<name>A0A9D1W7M9_9SPHI</name>
<evidence type="ECO:0000313" key="4">
    <source>
        <dbReference type="Proteomes" id="UP000824156"/>
    </source>
</evidence>
<organism evidence="3 4">
    <name type="scientific">Candidatus Sphingobacterium stercoripullorum</name>
    <dbReference type="NCBI Taxonomy" id="2838759"/>
    <lineage>
        <taxon>Bacteria</taxon>
        <taxon>Pseudomonadati</taxon>
        <taxon>Bacteroidota</taxon>
        <taxon>Sphingobacteriia</taxon>
        <taxon>Sphingobacteriales</taxon>
        <taxon>Sphingobacteriaceae</taxon>
        <taxon>Sphingobacterium</taxon>
    </lineage>
</organism>
<dbReference type="EMBL" id="DXEZ01000108">
    <property type="protein sequence ID" value="HIX54125.1"/>
    <property type="molecule type" value="Genomic_DNA"/>
</dbReference>
<evidence type="ECO:0000259" key="2">
    <source>
        <dbReference type="Pfam" id="PF13100"/>
    </source>
</evidence>
<dbReference type="Pfam" id="PF13100">
    <property type="entry name" value="OstA_2"/>
    <property type="match status" value="1"/>
</dbReference>
<accession>A0A9D1W7M9</accession>
<dbReference type="InterPro" id="IPR005653">
    <property type="entry name" value="OstA-like_N"/>
</dbReference>
<feature type="compositionally biased region" description="Acidic residues" evidence="1">
    <location>
        <begin position="742"/>
        <end position="752"/>
    </location>
</feature>
<feature type="compositionally biased region" description="Acidic residues" evidence="1">
    <location>
        <begin position="762"/>
        <end position="773"/>
    </location>
</feature>
<feature type="domain" description="Organic solvent tolerance-like N-terminal" evidence="2">
    <location>
        <begin position="15"/>
        <end position="152"/>
    </location>
</feature>
<feature type="compositionally biased region" description="Low complexity" evidence="1">
    <location>
        <begin position="777"/>
        <end position="790"/>
    </location>
</feature>
<proteinExistence type="predicted"/>
<reference evidence="3" key="2">
    <citation type="submission" date="2021-04" db="EMBL/GenBank/DDBJ databases">
        <authorList>
            <person name="Gilroy R."/>
        </authorList>
    </citation>
    <scope>NUCLEOTIDE SEQUENCE</scope>
    <source>
        <strain evidence="3">1719</strain>
    </source>
</reference>
<evidence type="ECO:0000313" key="3">
    <source>
        <dbReference type="EMBL" id="HIX54125.1"/>
    </source>
</evidence>
<gene>
    <name evidence="3" type="ORF">H9853_03800</name>
</gene>